<dbReference type="Gene3D" id="2.60.40.230">
    <property type="entry name" value="Neocarzinostatin-like"/>
    <property type="match status" value="1"/>
</dbReference>
<keyword evidence="3" id="KW-0732">Signal</keyword>
<evidence type="ECO:0000256" key="2">
    <source>
        <dbReference type="SAM" id="Phobius"/>
    </source>
</evidence>
<keyword evidence="2" id="KW-1133">Transmembrane helix</keyword>
<accession>A0ABY4FUB8</accession>
<feature type="signal peptide" evidence="3">
    <location>
        <begin position="1"/>
        <end position="41"/>
    </location>
</feature>
<name>A0ABY4FUB8_9MICO</name>
<evidence type="ECO:0000256" key="3">
    <source>
        <dbReference type="SAM" id="SignalP"/>
    </source>
</evidence>
<dbReference type="Proteomes" id="UP000831775">
    <property type="component" value="Chromosome"/>
</dbReference>
<feature type="compositionally biased region" description="Basic and acidic residues" evidence="1">
    <location>
        <begin position="334"/>
        <end position="343"/>
    </location>
</feature>
<feature type="transmembrane region" description="Helical" evidence="2">
    <location>
        <begin position="270"/>
        <end position="292"/>
    </location>
</feature>
<proteinExistence type="predicted"/>
<feature type="compositionally biased region" description="Low complexity" evidence="1">
    <location>
        <begin position="304"/>
        <end position="332"/>
    </location>
</feature>
<evidence type="ECO:0000313" key="5">
    <source>
        <dbReference type="Proteomes" id="UP000831775"/>
    </source>
</evidence>
<keyword evidence="2" id="KW-0812">Transmembrane</keyword>
<evidence type="ECO:0000313" key="4">
    <source>
        <dbReference type="EMBL" id="UOQ59882.1"/>
    </source>
</evidence>
<feature type="chain" id="PRO_5046249996" evidence="3">
    <location>
        <begin position="42"/>
        <end position="343"/>
    </location>
</feature>
<gene>
    <name evidence="4" type="ORF">MUN76_12635</name>
</gene>
<protein>
    <submittedName>
        <fullName evidence="4">Uncharacterized protein</fullName>
    </submittedName>
</protein>
<keyword evidence="2" id="KW-0472">Membrane</keyword>
<dbReference type="RefSeq" id="WP_244685131.1">
    <property type="nucleotide sequence ID" value="NZ_CP095043.1"/>
</dbReference>
<keyword evidence="5" id="KW-1185">Reference proteome</keyword>
<evidence type="ECO:0000256" key="1">
    <source>
        <dbReference type="SAM" id="MobiDB-lite"/>
    </source>
</evidence>
<organism evidence="4 5">
    <name type="scientific">Leucobacter rhizosphaerae</name>
    <dbReference type="NCBI Taxonomy" id="2932245"/>
    <lineage>
        <taxon>Bacteria</taxon>
        <taxon>Bacillati</taxon>
        <taxon>Actinomycetota</taxon>
        <taxon>Actinomycetes</taxon>
        <taxon>Micrococcales</taxon>
        <taxon>Microbacteriaceae</taxon>
        <taxon>Leucobacter</taxon>
    </lineage>
</organism>
<feature type="region of interest" description="Disordered" evidence="1">
    <location>
        <begin position="298"/>
        <end position="343"/>
    </location>
</feature>
<sequence length="343" mass="33633">MTARSLPREDRHRLVRILVLLVLSVFAATLALAAMSGPAHAAGRVDVSQAPNADGSTTVTISGSGFQYLPNAQGGIYIFFGAVSDPSTNAWAPSQGGKSGSTFGYANTPGSTLLAAFQGGSSASEANAVIDPNGNWSAQMTIPGSTFASSSGNPHAGAAQSGATIDCLQVQCGIITIGAHGMVNANNESFTPVGFVTASGAIASGTAAQSFTDDATVLELPGAEASAAQAEGDAAAEADASAGTGSTATGAEPAAEPSGEAEAGGFDTTLLVLGVLGVAVLALIAAVVVVLIKRARPRPPVAPAPNADPEGPAAPPAAEASAAPADAATPEPTTEDRQKVSAE</sequence>
<dbReference type="EMBL" id="CP095043">
    <property type="protein sequence ID" value="UOQ59882.1"/>
    <property type="molecule type" value="Genomic_DNA"/>
</dbReference>
<feature type="region of interest" description="Disordered" evidence="1">
    <location>
        <begin position="225"/>
        <end position="261"/>
    </location>
</feature>
<reference evidence="4 5" key="1">
    <citation type="submission" date="2022-04" db="EMBL/GenBank/DDBJ databases">
        <title>Leucobacter sp. isolated from rhizosphere of onion.</title>
        <authorList>
            <person name="Won M."/>
            <person name="Lee C.-M."/>
            <person name="Woen H.-Y."/>
            <person name="Kwon S.-W."/>
        </authorList>
    </citation>
    <scope>NUCLEOTIDE SEQUENCE [LARGE SCALE GENOMIC DNA]</scope>
    <source>
        <strain evidence="4 5">H25R-14</strain>
    </source>
</reference>